<feature type="domain" description="Probable zinc-ribbon" evidence="2">
    <location>
        <begin position="475"/>
        <end position="518"/>
    </location>
</feature>
<reference evidence="5" key="2">
    <citation type="submission" date="2013-12" db="EMBL/GenBank/DDBJ databases">
        <authorList>
            <person name="Yu Y."/>
            <person name="Lee S."/>
            <person name="de Baynast K."/>
            <person name="Wissotski M."/>
            <person name="Liu L."/>
            <person name="Talag J."/>
            <person name="Goicoechea J."/>
            <person name="Angelova A."/>
            <person name="Jetty R."/>
            <person name="Kudrna D."/>
            <person name="Golser W."/>
            <person name="Rivera L."/>
            <person name="Zhang J."/>
            <person name="Wing R."/>
        </authorList>
    </citation>
    <scope>NUCLEOTIDE SEQUENCE</scope>
</reference>
<feature type="region of interest" description="Disordered" evidence="1">
    <location>
        <begin position="573"/>
        <end position="639"/>
    </location>
</feature>
<feature type="compositionally biased region" description="Polar residues" evidence="1">
    <location>
        <begin position="273"/>
        <end position="290"/>
    </location>
</feature>
<keyword evidence="5" id="KW-1185">Reference proteome</keyword>
<name>A0A0D9WQT0_9ORYZ</name>
<feature type="domain" description="Enhanced disease resistance 4-like N-terminal" evidence="3">
    <location>
        <begin position="65"/>
        <end position="98"/>
    </location>
</feature>
<dbReference type="Pfam" id="PF11331">
    <property type="entry name" value="Zn_ribbon_12"/>
    <property type="match status" value="1"/>
</dbReference>
<feature type="region of interest" description="Disordered" evidence="1">
    <location>
        <begin position="273"/>
        <end position="339"/>
    </location>
</feature>
<evidence type="ECO:0000313" key="4">
    <source>
        <dbReference type="EnsemblPlants" id="LPERR06G13890.1"/>
    </source>
</evidence>
<reference evidence="4 5" key="1">
    <citation type="submission" date="2012-08" db="EMBL/GenBank/DDBJ databases">
        <title>Oryza genome evolution.</title>
        <authorList>
            <person name="Wing R.A."/>
        </authorList>
    </citation>
    <scope>NUCLEOTIDE SEQUENCE</scope>
</reference>
<dbReference type="Proteomes" id="UP000032180">
    <property type="component" value="Chromosome 6"/>
</dbReference>
<dbReference type="PANTHER" id="PTHR31105">
    <property type="entry name" value="EXTRA-LARGE G-PROTEIN-LIKE"/>
    <property type="match status" value="1"/>
</dbReference>
<dbReference type="EnsemblPlants" id="LPERR06G13890.1">
    <property type="protein sequence ID" value="LPERR06G13890.1"/>
    <property type="gene ID" value="LPERR06G13890"/>
</dbReference>
<proteinExistence type="predicted"/>
<dbReference type="InterPro" id="IPR055126">
    <property type="entry name" value="EDR4-like_N"/>
</dbReference>
<feature type="region of interest" description="Disordered" evidence="1">
    <location>
        <begin position="126"/>
        <end position="177"/>
    </location>
</feature>
<dbReference type="Gramene" id="LPERR06G13890.1">
    <property type="protein sequence ID" value="LPERR06G13890.1"/>
    <property type="gene ID" value="LPERR06G13890"/>
</dbReference>
<dbReference type="HOGENOM" id="CLU_010277_0_0_1"/>
<evidence type="ECO:0000259" key="2">
    <source>
        <dbReference type="Pfam" id="PF11331"/>
    </source>
</evidence>
<feature type="compositionally biased region" description="Basic and acidic residues" evidence="1">
    <location>
        <begin position="573"/>
        <end position="587"/>
    </location>
</feature>
<dbReference type="PANTHER" id="PTHR31105:SF22">
    <property type="entry name" value="OS06G0524300 PROTEIN"/>
    <property type="match status" value="1"/>
</dbReference>
<dbReference type="GO" id="GO:1900150">
    <property type="term" value="P:regulation of defense response to fungus"/>
    <property type="evidence" value="ECO:0007669"/>
    <property type="project" value="InterPro"/>
</dbReference>
<dbReference type="eggNOG" id="ENOG502QTCM">
    <property type="taxonomic scope" value="Eukaryota"/>
</dbReference>
<evidence type="ECO:0000313" key="5">
    <source>
        <dbReference type="Proteomes" id="UP000032180"/>
    </source>
</evidence>
<organism evidence="4 5">
    <name type="scientific">Leersia perrieri</name>
    <dbReference type="NCBI Taxonomy" id="77586"/>
    <lineage>
        <taxon>Eukaryota</taxon>
        <taxon>Viridiplantae</taxon>
        <taxon>Streptophyta</taxon>
        <taxon>Embryophyta</taxon>
        <taxon>Tracheophyta</taxon>
        <taxon>Spermatophyta</taxon>
        <taxon>Magnoliopsida</taxon>
        <taxon>Liliopsida</taxon>
        <taxon>Poales</taxon>
        <taxon>Poaceae</taxon>
        <taxon>BOP clade</taxon>
        <taxon>Oryzoideae</taxon>
        <taxon>Oryzeae</taxon>
        <taxon>Oryzinae</taxon>
        <taxon>Leersia</taxon>
    </lineage>
</organism>
<sequence length="861" mass="94173">MEMASSPLAFSIPFHLLLGDDAAAVLPVTGTPLTEEEEKLVLVGSKQTGMEGDEGAAAAAAAARIRVVRCPRCDKFLPELPASYSVYVCGGCGAALQAKKKYSAQDNSDNGHVQYLEVLESVPEAPEAMRGASTNDRSVPSRISSLHSRSAYNHEDNRIPRGPSTSTGEATIGKDGREAKYMRIRNVENGDMMKSVRGRGISDVSLRSPIDGIPPTSYQGEGLVDYQSRSKYRYSNREHTSDQDLDGPSRVRGLEKDRAELLRMLDELRDQVQQSCEVTDAPSRSATTSRPADASSLHGTHDRSSQSRHDPSVLHWNGSHHSPSLNVQSPNIPQVHAPLPTRQNVHGYAEPILHGRAPSYPAGAGYPCRNFDNFFFGHHDPDPLLSCHHEGLYHQPACSCLNCYHREFLPVQGTPLGFSDQRAPYLMNSYGAYPVDGPLLGQQRYTSRGTNTSLQRNHLRTNVSKKPAQTCEPIAGGAPFTICYNCYEVLRIPAKHSSLGKEYNMRCGSCSHAIAVKLDGSKLNVSEPAPGTHLSAALQNGIGDSMRNNEHANADDRLLPQYCFSVGSRESQEKDLELNSSESDSKHTPLGTDSENTPRSRDLPSDANVVSRVPSLPHHGHCGFSPSEDSGVGSRSTHSEHEKAILFSESCKRNSIKDVCVATETQSPVNEFDDPLCAQDALDFPQNVGHTRSTKAGDSFLTNLIKKSFKMNHGTRNGRARVLVNGFPISDRAVRKAEKLAGEICPGDYWYDYRAGFWGVMGRPCLGMIPPYIEEFNYPMPKNCGGGNTGIFINGRELHQKDLDLLVSRGLSDSPGRSYIVENSGKVSDEVSGEELYGLGRLAPTVEKMRRGFGMRVPRII</sequence>
<feature type="compositionally biased region" description="Polar residues" evidence="1">
    <location>
        <begin position="132"/>
        <end position="151"/>
    </location>
</feature>
<reference evidence="4" key="3">
    <citation type="submission" date="2015-04" db="UniProtKB">
        <authorList>
            <consortium name="EnsemblPlants"/>
        </authorList>
    </citation>
    <scope>IDENTIFICATION</scope>
</reference>
<accession>A0A0D9WQT0</accession>
<feature type="region of interest" description="Disordered" evidence="1">
    <location>
        <begin position="204"/>
        <end position="225"/>
    </location>
</feature>
<dbReference type="AlphaFoldDB" id="A0A0D9WQT0"/>
<evidence type="ECO:0000259" key="3">
    <source>
        <dbReference type="Pfam" id="PF22910"/>
    </source>
</evidence>
<dbReference type="InterPro" id="IPR040244">
    <property type="entry name" value="EDR4-like"/>
</dbReference>
<evidence type="ECO:0000256" key="1">
    <source>
        <dbReference type="SAM" id="MobiDB-lite"/>
    </source>
</evidence>
<protein>
    <submittedName>
        <fullName evidence="4">Uncharacterized protein</fullName>
    </submittedName>
</protein>
<dbReference type="InterPro" id="IPR021480">
    <property type="entry name" value="Zinc_ribbon_12"/>
</dbReference>
<dbReference type="STRING" id="77586.A0A0D9WQT0"/>
<feature type="compositionally biased region" description="Polar residues" evidence="1">
    <location>
        <begin position="319"/>
        <end position="332"/>
    </location>
</feature>
<dbReference type="Pfam" id="PF22910">
    <property type="entry name" value="EDR4-like_1st"/>
    <property type="match status" value="1"/>
</dbReference>
<feature type="compositionally biased region" description="Basic and acidic residues" evidence="1">
    <location>
        <begin position="299"/>
        <end position="312"/>
    </location>
</feature>